<reference evidence="2" key="2">
    <citation type="journal article" date="2015" name="Data Brief">
        <title>Shoot transcriptome of the giant reed, Arundo donax.</title>
        <authorList>
            <person name="Barrero R.A."/>
            <person name="Guerrero F.D."/>
            <person name="Moolhuijzen P."/>
            <person name="Goolsby J.A."/>
            <person name="Tidwell J."/>
            <person name="Bellgard S.E."/>
            <person name="Bellgard M.I."/>
        </authorList>
    </citation>
    <scope>NUCLEOTIDE SEQUENCE</scope>
    <source>
        <tissue evidence="2">Shoot tissue taken approximately 20 cm above the soil surface</tissue>
    </source>
</reference>
<evidence type="ECO:0000313" key="2">
    <source>
        <dbReference type="EMBL" id="JAD83998.1"/>
    </source>
</evidence>
<dbReference type="AlphaFoldDB" id="A0A0A9DBD2"/>
<feature type="compositionally biased region" description="Basic and acidic residues" evidence="1">
    <location>
        <begin position="102"/>
        <end position="113"/>
    </location>
</feature>
<proteinExistence type="predicted"/>
<accession>A0A0A9DBD2</accession>
<feature type="region of interest" description="Disordered" evidence="1">
    <location>
        <begin position="79"/>
        <end position="113"/>
    </location>
</feature>
<sequence>MQSFRSENMHPTVCLASVAARENPVSLTCAVVRLREPRGHRRHANWLRPSTLHRRTPSLPSLGAKPPALLPALRSKLRLRSPPHPLGGSSPAIQRHRKGSRRYGEPAKQVKDEAGGQMPMVTAANRGTIADPGNGELHANPDNDTLAANQGATPGYSAPLLMATASWNRATRASAAVGTRCHSASPAAARPTSPSIGAGPPMPSMLEAGSPAHAAACSPTTGWIRTSRPDLVGEGRLHRLAPRRAVNTAATTIRAPKSWRRRRKSLRRTSQPPHHCHLPCGRPDFRRPAQATTRSMEGGGGSG</sequence>
<feature type="compositionally biased region" description="Basic residues" evidence="1">
    <location>
        <begin position="257"/>
        <end position="267"/>
    </location>
</feature>
<feature type="region of interest" description="Disordered" evidence="1">
    <location>
        <begin position="257"/>
        <end position="303"/>
    </location>
</feature>
<dbReference type="EMBL" id="GBRH01213897">
    <property type="protein sequence ID" value="JAD83998.1"/>
    <property type="molecule type" value="Transcribed_RNA"/>
</dbReference>
<name>A0A0A9DBD2_ARUDO</name>
<protein>
    <submittedName>
        <fullName evidence="2">Uncharacterized protein</fullName>
    </submittedName>
</protein>
<evidence type="ECO:0000256" key="1">
    <source>
        <dbReference type="SAM" id="MobiDB-lite"/>
    </source>
</evidence>
<organism evidence="2">
    <name type="scientific">Arundo donax</name>
    <name type="common">Giant reed</name>
    <name type="synonym">Donax arundinaceus</name>
    <dbReference type="NCBI Taxonomy" id="35708"/>
    <lineage>
        <taxon>Eukaryota</taxon>
        <taxon>Viridiplantae</taxon>
        <taxon>Streptophyta</taxon>
        <taxon>Embryophyta</taxon>
        <taxon>Tracheophyta</taxon>
        <taxon>Spermatophyta</taxon>
        <taxon>Magnoliopsida</taxon>
        <taxon>Liliopsida</taxon>
        <taxon>Poales</taxon>
        <taxon>Poaceae</taxon>
        <taxon>PACMAD clade</taxon>
        <taxon>Arundinoideae</taxon>
        <taxon>Arundineae</taxon>
        <taxon>Arundo</taxon>
    </lineage>
</organism>
<reference evidence="2" key="1">
    <citation type="submission" date="2014-09" db="EMBL/GenBank/DDBJ databases">
        <authorList>
            <person name="Magalhaes I.L.F."/>
            <person name="Oliveira U."/>
            <person name="Santos F.R."/>
            <person name="Vidigal T.H.D.A."/>
            <person name="Brescovit A.D."/>
            <person name="Santos A.J."/>
        </authorList>
    </citation>
    <scope>NUCLEOTIDE SEQUENCE</scope>
    <source>
        <tissue evidence="2">Shoot tissue taken approximately 20 cm above the soil surface</tissue>
    </source>
</reference>